<keyword evidence="1" id="KW-0240">DNA-directed RNA polymerase</keyword>
<dbReference type="InterPro" id="IPR050518">
    <property type="entry name" value="Rpo3/RPB3_RNA_Pol_subunit"/>
</dbReference>
<dbReference type="GO" id="GO:0005736">
    <property type="term" value="C:RNA polymerase I complex"/>
    <property type="evidence" value="ECO:0007669"/>
    <property type="project" value="TreeGrafter"/>
</dbReference>
<reference evidence="3" key="1">
    <citation type="submission" date="2021-03" db="EMBL/GenBank/DDBJ databases">
        <authorList>
            <person name="Li Z."/>
            <person name="Yang C."/>
        </authorList>
    </citation>
    <scope>NUCLEOTIDE SEQUENCE</scope>
    <source>
        <strain evidence="3">Dzin_1.0</strain>
        <tissue evidence="3">Leaf</tissue>
    </source>
</reference>
<gene>
    <name evidence="3" type="ORF">J5N97_017092</name>
</gene>
<evidence type="ECO:0000256" key="1">
    <source>
        <dbReference type="ARBA" id="ARBA00022478"/>
    </source>
</evidence>
<evidence type="ECO:0000313" key="3">
    <source>
        <dbReference type="EMBL" id="KAJ0975127.1"/>
    </source>
</evidence>
<dbReference type="GO" id="GO:0005666">
    <property type="term" value="C:RNA polymerase III complex"/>
    <property type="evidence" value="ECO:0007669"/>
    <property type="project" value="TreeGrafter"/>
</dbReference>
<dbReference type="AlphaFoldDB" id="A0A9D5CL97"/>
<dbReference type="GO" id="GO:0003899">
    <property type="term" value="F:DNA-directed RNA polymerase activity"/>
    <property type="evidence" value="ECO:0007669"/>
    <property type="project" value="TreeGrafter"/>
</dbReference>
<dbReference type="OrthoDB" id="270173at2759"/>
<keyword evidence="2" id="KW-0804">Transcription</keyword>
<dbReference type="InterPro" id="IPR036603">
    <property type="entry name" value="RBP11-like"/>
</dbReference>
<name>A0A9D5CL97_9LILI</name>
<keyword evidence="4" id="KW-1185">Reference proteome</keyword>
<evidence type="ECO:0000256" key="2">
    <source>
        <dbReference type="ARBA" id="ARBA00023163"/>
    </source>
</evidence>
<dbReference type="Proteomes" id="UP001085076">
    <property type="component" value="Miscellaneous, Linkage group lg04"/>
</dbReference>
<dbReference type="Gene3D" id="3.30.1360.10">
    <property type="entry name" value="RNA polymerase, RBP11-like subunit"/>
    <property type="match status" value="1"/>
</dbReference>
<dbReference type="EMBL" id="JAGGNH010000004">
    <property type="protein sequence ID" value="KAJ0975127.1"/>
    <property type="molecule type" value="Genomic_DNA"/>
</dbReference>
<reference evidence="3" key="2">
    <citation type="journal article" date="2022" name="Hortic Res">
        <title>The genome of Dioscorea zingiberensis sheds light on the biosynthesis, origin and evolution of the medicinally important diosgenin saponins.</title>
        <authorList>
            <person name="Li Y."/>
            <person name="Tan C."/>
            <person name="Li Z."/>
            <person name="Guo J."/>
            <person name="Li S."/>
            <person name="Chen X."/>
            <person name="Wang C."/>
            <person name="Dai X."/>
            <person name="Yang H."/>
            <person name="Song W."/>
            <person name="Hou L."/>
            <person name="Xu J."/>
            <person name="Tong Z."/>
            <person name="Xu A."/>
            <person name="Yuan X."/>
            <person name="Wang W."/>
            <person name="Yang Q."/>
            <person name="Chen L."/>
            <person name="Sun Z."/>
            <person name="Wang K."/>
            <person name="Pan B."/>
            <person name="Chen J."/>
            <person name="Bao Y."/>
            <person name="Liu F."/>
            <person name="Qi X."/>
            <person name="Gang D.R."/>
            <person name="Wen J."/>
            <person name="Li J."/>
        </authorList>
    </citation>
    <scope>NUCLEOTIDE SEQUENCE</scope>
    <source>
        <strain evidence="3">Dzin_1.0</strain>
    </source>
</reference>
<organism evidence="3 4">
    <name type="scientific">Dioscorea zingiberensis</name>
    <dbReference type="NCBI Taxonomy" id="325984"/>
    <lineage>
        <taxon>Eukaryota</taxon>
        <taxon>Viridiplantae</taxon>
        <taxon>Streptophyta</taxon>
        <taxon>Embryophyta</taxon>
        <taxon>Tracheophyta</taxon>
        <taxon>Spermatophyta</taxon>
        <taxon>Magnoliopsida</taxon>
        <taxon>Liliopsida</taxon>
        <taxon>Dioscoreales</taxon>
        <taxon>Dioscoreaceae</taxon>
        <taxon>Dioscorea</taxon>
    </lineage>
</organism>
<dbReference type="GO" id="GO:0046983">
    <property type="term" value="F:protein dimerization activity"/>
    <property type="evidence" value="ECO:0007669"/>
    <property type="project" value="InterPro"/>
</dbReference>
<comment type="caution">
    <text evidence="3">The sequence shown here is derived from an EMBL/GenBank/DDBJ whole genome shotgun (WGS) entry which is preliminary data.</text>
</comment>
<dbReference type="GO" id="GO:0006351">
    <property type="term" value="P:DNA-templated transcription"/>
    <property type="evidence" value="ECO:0007669"/>
    <property type="project" value="InterPro"/>
</dbReference>
<dbReference type="PANTHER" id="PTHR11800:SF13">
    <property type="entry name" value="DNA-DIRECTED RNA POLYMERASES I AND III SUBUNIT RPAC1"/>
    <property type="match status" value="1"/>
</dbReference>
<proteinExistence type="predicted"/>
<protein>
    <submittedName>
        <fullName evidence="3">Uncharacterized protein</fullName>
    </submittedName>
</protein>
<dbReference type="PANTHER" id="PTHR11800">
    <property type="entry name" value="DNA-DIRECTED RNA POLYMERASE"/>
    <property type="match status" value="1"/>
</dbReference>
<sequence>MIIDLCIWTYGQCFNGPETAKAIELEAPAVKGIGKVHAKWSLVSTPWYRMLPKVILLKEIKGADAEKLVTKCPVKLLRCQ</sequence>
<evidence type="ECO:0000313" key="4">
    <source>
        <dbReference type="Proteomes" id="UP001085076"/>
    </source>
</evidence>
<accession>A0A9D5CL97</accession>